<dbReference type="Gene3D" id="3.40.190.10">
    <property type="entry name" value="Periplasmic binding protein-like II"/>
    <property type="match status" value="1"/>
</dbReference>
<dbReference type="PANTHER" id="PTHR35841">
    <property type="entry name" value="PHOSPHONATES-BINDING PERIPLASMIC PROTEIN"/>
    <property type="match status" value="1"/>
</dbReference>
<dbReference type="KEGG" id="gfu:KM031_04095"/>
<dbReference type="PANTHER" id="PTHR35841:SF1">
    <property type="entry name" value="PHOSPHONATES-BINDING PERIPLASMIC PROTEIN"/>
    <property type="match status" value="1"/>
</dbReference>
<dbReference type="EMBL" id="CP076361">
    <property type="protein sequence ID" value="QWK91099.1"/>
    <property type="molecule type" value="Genomic_DNA"/>
</dbReference>
<evidence type="ECO:0000313" key="1">
    <source>
        <dbReference type="EMBL" id="QWK91099.1"/>
    </source>
</evidence>
<dbReference type="SUPFAM" id="SSF53850">
    <property type="entry name" value="Periplasmic binding protein-like II"/>
    <property type="match status" value="1"/>
</dbReference>
<reference evidence="1" key="1">
    <citation type="submission" date="2021-06" db="EMBL/GenBank/DDBJ databases">
        <title>Direct submission.</title>
        <authorList>
            <person name="Lee C.-S."/>
            <person name="Jin L."/>
        </authorList>
    </citation>
    <scope>NUCLEOTIDE SEQUENCE</scope>
    <source>
        <strain evidence="1">Con5</strain>
    </source>
</reference>
<gene>
    <name evidence="1" type="ORF">KM031_04095</name>
</gene>
<sequence>MIAALGMYDRAELTATTDRYWALIRDHLRADGIAAPDGLTRDARAWWDGWQSPDLLLSQTCGFPYRARLHGQVTLIGTPDYGIEGCPPGHYYSVFIARRDDPRSGLAAFAQTGFAFNEDLSQSGWAAAANHVAALGLPLTPVLRSGGHVLSAQAVAAGRADWAALDAVTWRLLCAHDPALATQLRVIGHSAPTPGLPYITARSRDPAPLFTAIQAAIAALRPADRAALGLRGLVAIPPDAYLAIPIPPAPVLAAD</sequence>
<evidence type="ECO:0000313" key="2">
    <source>
        <dbReference type="Proteomes" id="UP000679352"/>
    </source>
</evidence>
<proteinExistence type="predicted"/>
<dbReference type="Proteomes" id="UP000679352">
    <property type="component" value="Chromosome"/>
</dbReference>
<name>A0A975S1E2_9RHOB</name>
<protein>
    <submittedName>
        <fullName evidence="1">PhnD/SsuA/transferrin family substrate-binding protein</fullName>
    </submittedName>
</protein>
<keyword evidence="2" id="KW-1185">Reference proteome</keyword>
<dbReference type="Pfam" id="PF12974">
    <property type="entry name" value="Phosphonate-bd"/>
    <property type="match status" value="1"/>
</dbReference>
<accession>A0A975S1E2</accession>
<dbReference type="AlphaFoldDB" id="A0A975S1E2"/>
<dbReference type="RefSeq" id="WP_215503290.1">
    <property type="nucleotide sequence ID" value="NZ_CP076361.1"/>
</dbReference>
<organism evidence="1 2">
    <name type="scientific">Gemmobacter fulvus</name>
    <dbReference type="NCBI Taxonomy" id="2840474"/>
    <lineage>
        <taxon>Bacteria</taxon>
        <taxon>Pseudomonadati</taxon>
        <taxon>Pseudomonadota</taxon>
        <taxon>Alphaproteobacteria</taxon>
        <taxon>Rhodobacterales</taxon>
        <taxon>Paracoccaceae</taxon>
        <taxon>Gemmobacter</taxon>
    </lineage>
</organism>